<feature type="transmembrane region" description="Helical" evidence="1">
    <location>
        <begin position="17"/>
        <end position="36"/>
    </location>
</feature>
<proteinExistence type="predicted"/>
<organism evidence="2">
    <name type="scientific">human gut metagenome</name>
    <dbReference type="NCBI Taxonomy" id="408170"/>
    <lineage>
        <taxon>unclassified sequences</taxon>
        <taxon>metagenomes</taxon>
        <taxon>organismal metagenomes</taxon>
    </lineage>
</organism>
<reference evidence="2" key="1">
    <citation type="journal article" date="2013" name="Environ. Microbiol.">
        <title>Microbiota from the distal guts of lean and obese adolescents exhibit partial functional redundancy besides clear differences in community structure.</title>
        <authorList>
            <person name="Ferrer M."/>
            <person name="Ruiz A."/>
            <person name="Lanza F."/>
            <person name="Haange S.B."/>
            <person name="Oberbach A."/>
            <person name="Till H."/>
            <person name="Bargiela R."/>
            <person name="Campoy C."/>
            <person name="Segura M.T."/>
            <person name="Richter M."/>
            <person name="von Bergen M."/>
            <person name="Seifert J."/>
            <person name="Suarez A."/>
        </authorList>
    </citation>
    <scope>NUCLEOTIDE SEQUENCE</scope>
</reference>
<keyword evidence="1" id="KW-0812">Transmembrane</keyword>
<keyword evidence="1" id="KW-1133">Transmembrane helix</keyword>
<comment type="caution">
    <text evidence="2">The sequence shown here is derived from an EMBL/GenBank/DDBJ whole genome shotgun (WGS) entry which is preliminary data.</text>
</comment>
<dbReference type="AlphaFoldDB" id="K1SAG0"/>
<accession>K1SAG0</accession>
<evidence type="ECO:0000256" key="1">
    <source>
        <dbReference type="SAM" id="Phobius"/>
    </source>
</evidence>
<protein>
    <submittedName>
        <fullName evidence="2">Uncharacterized protein</fullName>
    </submittedName>
</protein>
<sequence>MKFLKDFFYINYHERRALLVILTLLVVSTTMIFIVGSKETMPSEKQQAHNDSIIR</sequence>
<name>K1SAG0_9ZZZZ</name>
<feature type="non-terminal residue" evidence="2">
    <location>
        <position position="55"/>
    </location>
</feature>
<keyword evidence="1" id="KW-0472">Membrane</keyword>
<gene>
    <name evidence="2" type="ORF">OBE_10408</name>
</gene>
<evidence type="ECO:0000313" key="2">
    <source>
        <dbReference type="EMBL" id="EKC57662.1"/>
    </source>
</evidence>
<dbReference type="EMBL" id="AJWZ01007170">
    <property type="protein sequence ID" value="EKC57662.1"/>
    <property type="molecule type" value="Genomic_DNA"/>
</dbReference>